<evidence type="ECO:0000256" key="5">
    <source>
        <dbReference type="SAM" id="Phobius"/>
    </source>
</evidence>
<gene>
    <name evidence="7" type="ORF">UFOPK1788_00489</name>
</gene>
<organism evidence="7">
    <name type="scientific">freshwater metagenome</name>
    <dbReference type="NCBI Taxonomy" id="449393"/>
    <lineage>
        <taxon>unclassified sequences</taxon>
        <taxon>metagenomes</taxon>
        <taxon>ecological metagenomes</taxon>
    </lineage>
</organism>
<comment type="subcellular location">
    <subcellularLocation>
        <location evidence="1">Membrane</location>
        <topology evidence="1">Multi-pass membrane protein</topology>
    </subcellularLocation>
</comment>
<dbReference type="PANTHER" id="PTHR43229">
    <property type="entry name" value="NODULATION PROTEIN J"/>
    <property type="match status" value="1"/>
</dbReference>
<dbReference type="InterPro" id="IPR013525">
    <property type="entry name" value="ABC2_TM"/>
</dbReference>
<dbReference type="PANTHER" id="PTHR43229:SF2">
    <property type="entry name" value="NODULATION PROTEIN J"/>
    <property type="match status" value="1"/>
</dbReference>
<evidence type="ECO:0000256" key="4">
    <source>
        <dbReference type="ARBA" id="ARBA00023136"/>
    </source>
</evidence>
<evidence type="ECO:0000256" key="2">
    <source>
        <dbReference type="ARBA" id="ARBA00022692"/>
    </source>
</evidence>
<evidence type="ECO:0000256" key="1">
    <source>
        <dbReference type="ARBA" id="ARBA00004141"/>
    </source>
</evidence>
<keyword evidence="2 5" id="KW-0812">Transmembrane</keyword>
<feature type="domain" description="ABC transmembrane type-2" evidence="6">
    <location>
        <begin position="36"/>
        <end position="262"/>
    </location>
</feature>
<feature type="transmembrane region" description="Helical" evidence="5">
    <location>
        <begin position="238"/>
        <end position="259"/>
    </location>
</feature>
<accession>A0A6J6FMK8</accession>
<dbReference type="AlphaFoldDB" id="A0A6J6FMK8"/>
<dbReference type="InterPro" id="IPR000412">
    <property type="entry name" value="ABC_2_transport"/>
</dbReference>
<sequence>MTTPADIRQKALNPKRWGWWYVTELRLREMRGYVSYVVTSSIGNPIIYLLALGVGLANLVPQGIEGVPYLVYVAPAMLMSTILSVGAEEGMYPVLSGFKWHKVFFAIHATPVTPGQIVGGFLVHLAIRFTFTAGLFFAAIVAFGAVPLSTGWLVIPISILGAYSILTPLAAYSASIDDDGGQFALIQRLVVMPMFLFSGTFFPISQIPDWLEWVAWVSPLWHASELGRIATYGLSEPIWLTVTHVVVLVTYAAVGGYFMRRAFVNRLTR</sequence>
<name>A0A6J6FMK8_9ZZZZ</name>
<proteinExistence type="predicted"/>
<feature type="transmembrane region" description="Helical" evidence="5">
    <location>
        <begin position="125"/>
        <end position="146"/>
    </location>
</feature>
<protein>
    <submittedName>
        <fullName evidence="7">Unannotated protein</fullName>
    </submittedName>
</protein>
<evidence type="ECO:0000313" key="7">
    <source>
        <dbReference type="EMBL" id="CAB4590286.1"/>
    </source>
</evidence>
<keyword evidence="3 5" id="KW-1133">Transmembrane helix</keyword>
<feature type="transmembrane region" description="Helical" evidence="5">
    <location>
        <begin position="152"/>
        <end position="173"/>
    </location>
</feature>
<feature type="transmembrane region" description="Helical" evidence="5">
    <location>
        <begin position="185"/>
        <end position="204"/>
    </location>
</feature>
<dbReference type="GO" id="GO:0140359">
    <property type="term" value="F:ABC-type transporter activity"/>
    <property type="evidence" value="ECO:0007669"/>
    <property type="project" value="InterPro"/>
</dbReference>
<evidence type="ECO:0000256" key="3">
    <source>
        <dbReference type="ARBA" id="ARBA00022989"/>
    </source>
</evidence>
<dbReference type="Pfam" id="PF01061">
    <property type="entry name" value="ABC2_membrane"/>
    <property type="match status" value="1"/>
</dbReference>
<reference evidence="7" key="1">
    <citation type="submission" date="2020-05" db="EMBL/GenBank/DDBJ databases">
        <authorList>
            <person name="Chiriac C."/>
            <person name="Salcher M."/>
            <person name="Ghai R."/>
            <person name="Kavagutti S V."/>
        </authorList>
    </citation>
    <scope>NUCLEOTIDE SEQUENCE</scope>
</reference>
<dbReference type="InterPro" id="IPR047817">
    <property type="entry name" value="ABC2_TM_bact-type"/>
</dbReference>
<dbReference type="PIRSF" id="PIRSF006648">
    <property type="entry name" value="DrrB"/>
    <property type="match status" value="1"/>
</dbReference>
<feature type="transmembrane region" description="Helical" evidence="5">
    <location>
        <begin position="33"/>
        <end position="57"/>
    </location>
</feature>
<dbReference type="GO" id="GO:0043190">
    <property type="term" value="C:ATP-binding cassette (ABC) transporter complex"/>
    <property type="evidence" value="ECO:0007669"/>
    <property type="project" value="InterPro"/>
</dbReference>
<keyword evidence="4 5" id="KW-0472">Membrane</keyword>
<dbReference type="PROSITE" id="PS51012">
    <property type="entry name" value="ABC_TM2"/>
    <property type="match status" value="1"/>
</dbReference>
<dbReference type="PRINTS" id="PR00164">
    <property type="entry name" value="ABC2TRNSPORT"/>
</dbReference>
<evidence type="ECO:0000259" key="6">
    <source>
        <dbReference type="PROSITE" id="PS51012"/>
    </source>
</evidence>
<feature type="transmembrane region" description="Helical" evidence="5">
    <location>
        <begin position="69"/>
        <end position="87"/>
    </location>
</feature>
<dbReference type="EMBL" id="CAEZUE010000047">
    <property type="protein sequence ID" value="CAB4590286.1"/>
    <property type="molecule type" value="Genomic_DNA"/>
</dbReference>
<dbReference type="InterPro" id="IPR051784">
    <property type="entry name" value="Nod_factor_ABC_transporter"/>
</dbReference>